<evidence type="ECO:0000256" key="1">
    <source>
        <dbReference type="SAM" id="MobiDB-lite"/>
    </source>
</evidence>
<feature type="compositionally biased region" description="Low complexity" evidence="1">
    <location>
        <begin position="26"/>
        <end position="35"/>
    </location>
</feature>
<accession>A0A852TR93</accession>
<dbReference type="EMBL" id="JACCCC010000001">
    <property type="protein sequence ID" value="NYE45352.1"/>
    <property type="molecule type" value="Genomic_DNA"/>
</dbReference>
<dbReference type="InterPro" id="IPR027266">
    <property type="entry name" value="TrmE/GcvT-like"/>
</dbReference>
<dbReference type="RefSeq" id="WP_246334207.1">
    <property type="nucleotide sequence ID" value="NZ_BAAAYY010000007.1"/>
</dbReference>
<dbReference type="EC" id="1.5.3.1" evidence="2"/>
<evidence type="ECO:0000313" key="3">
    <source>
        <dbReference type="Proteomes" id="UP000589036"/>
    </source>
</evidence>
<proteinExistence type="predicted"/>
<sequence>MAEPMRARAAAAGETGGAEDTGGAGARTRTGPPAGDAAQSTPVPGETGPAGSPNGDTPLSAPFPGESAPVTPLAGHAARFAGLGAATGSALRVAEQPVRTQLTVRADPGGPAAAAIGRVLGSALPTAATTAVRTGDRRVLWLGPDEWLVTAPLEQRLRLEADLRAAADGLADDWACVVDASGQHAVLSIAGPLARDLLAKGCAIDLHPRAFGPGRCARTWLARAQAVILNDAENAGDEPAYTVLVRSSYARYLADWLLDASAEWKRRS</sequence>
<dbReference type="GO" id="GO:0008115">
    <property type="term" value="F:sarcosine oxidase activity"/>
    <property type="evidence" value="ECO:0007669"/>
    <property type="project" value="UniProtKB-EC"/>
</dbReference>
<keyword evidence="3" id="KW-1185">Reference proteome</keyword>
<dbReference type="Gene3D" id="3.30.1360.120">
    <property type="entry name" value="Probable tRNA modification gtpase trme, domain 1"/>
    <property type="match status" value="1"/>
</dbReference>
<dbReference type="Proteomes" id="UP000589036">
    <property type="component" value="Unassembled WGS sequence"/>
</dbReference>
<dbReference type="Gene3D" id="3.30.70.1520">
    <property type="entry name" value="Heterotetrameric sarcosine oxidase"/>
    <property type="match status" value="1"/>
</dbReference>
<dbReference type="InterPro" id="IPR007375">
    <property type="entry name" value="SoxG"/>
</dbReference>
<keyword evidence="2" id="KW-0560">Oxidoreductase</keyword>
<evidence type="ECO:0000313" key="2">
    <source>
        <dbReference type="EMBL" id="NYE45352.1"/>
    </source>
</evidence>
<gene>
    <name evidence="2" type="ORF">HDA32_000472</name>
</gene>
<comment type="caution">
    <text evidence="2">The sequence shown here is derived from an EMBL/GenBank/DDBJ whole genome shotgun (WGS) entry which is preliminary data.</text>
</comment>
<name>A0A852TR93_9ACTN</name>
<dbReference type="SUPFAM" id="SSF103025">
    <property type="entry name" value="Folate-binding domain"/>
    <property type="match status" value="1"/>
</dbReference>
<organism evidence="2 3">
    <name type="scientific">Spinactinospora alkalitolerans</name>
    <dbReference type="NCBI Taxonomy" id="687207"/>
    <lineage>
        <taxon>Bacteria</taxon>
        <taxon>Bacillati</taxon>
        <taxon>Actinomycetota</taxon>
        <taxon>Actinomycetes</taxon>
        <taxon>Streptosporangiales</taxon>
        <taxon>Nocardiopsidaceae</taxon>
        <taxon>Spinactinospora</taxon>
    </lineage>
</organism>
<dbReference type="Pfam" id="PF04268">
    <property type="entry name" value="SoxG"/>
    <property type="match status" value="1"/>
</dbReference>
<feature type="compositionally biased region" description="Gly residues" evidence="1">
    <location>
        <begin position="14"/>
        <end position="25"/>
    </location>
</feature>
<reference evidence="2 3" key="1">
    <citation type="submission" date="2020-07" db="EMBL/GenBank/DDBJ databases">
        <title>Sequencing the genomes of 1000 actinobacteria strains.</title>
        <authorList>
            <person name="Klenk H.-P."/>
        </authorList>
    </citation>
    <scope>NUCLEOTIDE SEQUENCE [LARGE SCALE GENOMIC DNA]</scope>
    <source>
        <strain evidence="2 3">CXB654</strain>
    </source>
</reference>
<feature type="region of interest" description="Disordered" evidence="1">
    <location>
        <begin position="1"/>
        <end position="70"/>
    </location>
</feature>
<dbReference type="AlphaFoldDB" id="A0A852TR93"/>
<protein>
    <submittedName>
        <fullName evidence="2">Sarcosine oxidase subunit gamma</fullName>
        <ecNumber evidence="2">1.5.3.1</ecNumber>
    </submittedName>
</protein>
<feature type="compositionally biased region" description="Low complexity" evidence="1">
    <location>
        <begin position="1"/>
        <end position="13"/>
    </location>
</feature>